<evidence type="ECO:0000313" key="1">
    <source>
        <dbReference type="EMBL" id="CAA9233368.1"/>
    </source>
</evidence>
<organism evidence="1">
    <name type="scientific">uncultured Adhaeribacter sp</name>
    <dbReference type="NCBI Taxonomy" id="448109"/>
    <lineage>
        <taxon>Bacteria</taxon>
        <taxon>Pseudomonadati</taxon>
        <taxon>Bacteroidota</taxon>
        <taxon>Cytophagia</taxon>
        <taxon>Cytophagales</taxon>
        <taxon>Hymenobacteraceae</taxon>
        <taxon>Adhaeribacter</taxon>
        <taxon>environmental samples</taxon>
    </lineage>
</organism>
<dbReference type="InterPro" id="IPR043519">
    <property type="entry name" value="NT_sf"/>
</dbReference>
<gene>
    <name evidence="1" type="ORF">AVDCRST_MAG95-1094</name>
</gene>
<dbReference type="Gene3D" id="3.30.460.40">
    <property type="match status" value="1"/>
</dbReference>
<dbReference type="EMBL" id="CADCTJ010000350">
    <property type="protein sequence ID" value="CAA9233368.1"/>
    <property type="molecule type" value="Genomic_DNA"/>
</dbReference>
<name>A0A6J4HUW4_9BACT</name>
<dbReference type="AlphaFoldDB" id="A0A6J4HUW4"/>
<dbReference type="SUPFAM" id="SSF81301">
    <property type="entry name" value="Nucleotidyltransferase"/>
    <property type="match status" value="1"/>
</dbReference>
<proteinExistence type="predicted"/>
<protein>
    <submittedName>
        <fullName evidence="1">Uncharacterized protein</fullName>
    </submittedName>
</protein>
<reference evidence="1" key="1">
    <citation type="submission" date="2020-02" db="EMBL/GenBank/DDBJ databases">
        <authorList>
            <person name="Meier V. D."/>
        </authorList>
    </citation>
    <scope>NUCLEOTIDE SEQUENCE</scope>
    <source>
        <strain evidence="1">AVDCRST_MAG95</strain>
    </source>
</reference>
<accession>A0A6J4HUW4</accession>
<sequence>MEKKKIEFYNPAEEKTDYAFWMLKTPQERIAALEYLRNQYLTVSNRIRQRPKEFLQLLNQNKVEYLVVGGYAVAFHGYPRYTGDFDVLLYSPE</sequence>